<dbReference type="PANTHER" id="PTHR24414">
    <property type="entry name" value="F-BOX/KELCH-REPEAT PROTEIN SKIP4"/>
    <property type="match status" value="1"/>
</dbReference>
<dbReference type="PROSITE" id="PS50181">
    <property type="entry name" value="FBOX"/>
    <property type="match status" value="1"/>
</dbReference>
<evidence type="ECO:0000313" key="3">
    <source>
        <dbReference type="EnsemblPlants" id="Bo1g016480.1"/>
    </source>
</evidence>
<dbReference type="PANTHER" id="PTHR24414:SF138">
    <property type="entry name" value="F-BOX DOMAIN-CONTAINING PROTEIN"/>
    <property type="match status" value="1"/>
</dbReference>
<dbReference type="InterPro" id="IPR050354">
    <property type="entry name" value="F-box/kelch-repeat_ARATH"/>
</dbReference>
<dbReference type="Gene3D" id="1.20.1280.50">
    <property type="match status" value="1"/>
</dbReference>
<dbReference type="Pfam" id="PF00646">
    <property type="entry name" value="F-box"/>
    <property type="match status" value="1"/>
</dbReference>
<dbReference type="SUPFAM" id="SSF81383">
    <property type="entry name" value="F-box domain"/>
    <property type="match status" value="1"/>
</dbReference>
<dbReference type="Gramene" id="Bo1g016480.1">
    <property type="protein sequence ID" value="Bo1g016480.1"/>
    <property type="gene ID" value="Bo1g016480"/>
</dbReference>
<dbReference type="InterPro" id="IPR001810">
    <property type="entry name" value="F-box_dom"/>
</dbReference>
<dbReference type="SMART" id="SM00256">
    <property type="entry name" value="FBOX"/>
    <property type="match status" value="1"/>
</dbReference>
<dbReference type="EnsemblPlants" id="Bo1g016480.1">
    <property type="protein sequence ID" value="Bo1g016480.1"/>
    <property type="gene ID" value="Bo1g016480"/>
</dbReference>
<dbReference type="InterPro" id="IPR005162">
    <property type="entry name" value="Retrotrans_gag_dom"/>
</dbReference>
<feature type="compositionally biased region" description="Basic residues" evidence="1">
    <location>
        <begin position="13"/>
        <end position="23"/>
    </location>
</feature>
<name>A0A0D3A3H6_BRAOL</name>
<keyword evidence="4" id="KW-1185">Reference proteome</keyword>
<dbReference type="Pfam" id="PF03732">
    <property type="entry name" value="Retrotrans_gag"/>
    <property type="match status" value="1"/>
</dbReference>
<feature type="region of interest" description="Disordered" evidence="1">
    <location>
        <begin position="426"/>
        <end position="458"/>
    </location>
</feature>
<feature type="region of interest" description="Disordered" evidence="1">
    <location>
        <begin position="193"/>
        <end position="212"/>
    </location>
</feature>
<dbReference type="eggNOG" id="KOG1072">
    <property type="taxonomic scope" value="Eukaryota"/>
</dbReference>
<organism evidence="3 4">
    <name type="scientific">Brassica oleracea var. oleracea</name>
    <dbReference type="NCBI Taxonomy" id="109376"/>
    <lineage>
        <taxon>Eukaryota</taxon>
        <taxon>Viridiplantae</taxon>
        <taxon>Streptophyta</taxon>
        <taxon>Embryophyta</taxon>
        <taxon>Tracheophyta</taxon>
        <taxon>Spermatophyta</taxon>
        <taxon>Magnoliopsida</taxon>
        <taxon>eudicotyledons</taxon>
        <taxon>Gunneridae</taxon>
        <taxon>Pentapetalae</taxon>
        <taxon>rosids</taxon>
        <taxon>malvids</taxon>
        <taxon>Brassicales</taxon>
        <taxon>Brassicaceae</taxon>
        <taxon>Brassiceae</taxon>
        <taxon>Brassica</taxon>
    </lineage>
</organism>
<feature type="domain" description="F-box" evidence="2">
    <location>
        <begin position="27"/>
        <end position="73"/>
    </location>
</feature>
<dbReference type="Proteomes" id="UP000032141">
    <property type="component" value="Chromosome C1"/>
</dbReference>
<evidence type="ECO:0000313" key="4">
    <source>
        <dbReference type="Proteomes" id="UP000032141"/>
    </source>
</evidence>
<dbReference type="InterPro" id="IPR036047">
    <property type="entry name" value="F-box-like_dom_sf"/>
</dbReference>
<reference evidence="3" key="2">
    <citation type="submission" date="2015-03" db="UniProtKB">
        <authorList>
            <consortium name="EnsemblPlants"/>
        </authorList>
    </citation>
    <scope>IDENTIFICATION</scope>
</reference>
<accession>A0A0D3A3H6</accession>
<dbReference type="HOGENOM" id="CLU_597672_0_0_1"/>
<feature type="region of interest" description="Disordered" evidence="1">
    <location>
        <begin position="1"/>
        <end position="26"/>
    </location>
</feature>
<feature type="compositionally biased region" description="Basic and acidic residues" evidence="1">
    <location>
        <begin position="433"/>
        <end position="452"/>
    </location>
</feature>
<proteinExistence type="predicted"/>
<dbReference type="AlphaFoldDB" id="A0A0D3A3H6"/>
<dbReference type="CDD" id="cd22152">
    <property type="entry name" value="F-box_AtAFR-like"/>
    <property type="match status" value="1"/>
</dbReference>
<sequence length="458" mass="52191">MRPTMIPKEAKPKQKHKKKKMKTKAPPLSFSSLPDEITENILARLSKWSYHNLSLVSKRFLSSLSSPELYARRSRIVTTQPCLYFCFEDSPNIPISHLLNGDTYEARHPPILFHYRHRDKEHGCYLRSSMAPAKKNDQKITELADRVDERIDAIEKEVGNISSLERCMENLMMEMKQMTDEFGKIRLGLTEVTEQTKEKDRREEGPLSSGLISHPAGVFNAPVYQGEGSGKSVEGGPRYAGEARFMGESRLEGDSFTAQKPPWRVPEDKNFSLSRRMEIPLFDGTEAESWVLRIDQYFEIRDFTVEDKMRAVRLCFTGEALSWYRWERNRNPFECWEQIKSRILKQFSTVRDSSAGERLLSLRQTSSVKKFRKEFIALASNAPEIPDSVLVIAFQNGLQPKIRAGVKLMEPRGLEKIMNVAELVDEWSGEGESSEKGEGDSPEKGDGAEGKLGRNSSG</sequence>
<evidence type="ECO:0000259" key="2">
    <source>
        <dbReference type="PROSITE" id="PS50181"/>
    </source>
</evidence>
<reference evidence="3 4" key="1">
    <citation type="journal article" date="2014" name="Genome Biol.">
        <title>Transcriptome and methylome profiling reveals relics of genome dominance in the mesopolyploid Brassica oleracea.</title>
        <authorList>
            <person name="Parkin I.A."/>
            <person name="Koh C."/>
            <person name="Tang H."/>
            <person name="Robinson S.J."/>
            <person name="Kagale S."/>
            <person name="Clarke W.E."/>
            <person name="Town C.D."/>
            <person name="Nixon J."/>
            <person name="Krishnakumar V."/>
            <person name="Bidwell S.L."/>
            <person name="Denoeud F."/>
            <person name="Belcram H."/>
            <person name="Links M.G."/>
            <person name="Just J."/>
            <person name="Clarke C."/>
            <person name="Bender T."/>
            <person name="Huebert T."/>
            <person name="Mason A.S."/>
            <person name="Pires J.C."/>
            <person name="Barker G."/>
            <person name="Moore J."/>
            <person name="Walley P.G."/>
            <person name="Manoli S."/>
            <person name="Batley J."/>
            <person name="Edwards D."/>
            <person name="Nelson M.N."/>
            <person name="Wang X."/>
            <person name="Paterson A.H."/>
            <person name="King G."/>
            <person name="Bancroft I."/>
            <person name="Chalhoub B."/>
            <person name="Sharpe A.G."/>
        </authorList>
    </citation>
    <scope>NUCLEOTIDE SEQUENCE</scope>
    <source>
        <strain evidence="3 4">cv. TO1000</strain>
    </source>
</reference>
<protein>
    <recommendedName>
        <fullName evidence="2">F-box domain-containing protein</fullName>
    </recommendedName>
</protein>
<evidence type="ECO:0000256" key="1">
    <source>
        <dbReference type="SAM" id="MobiDB-lite"/>
    </source>
</evidence>
<feature type="compositionally biased region" description="Basic and acidic residues" evidence="1">
    <location>
        <begin position="194"/>
        <end position="205"/>
    </location>
</feature>